<feature type="signal peptide" evidence="18">
    <location>
        <begin position="1"/>
        <end position="19"/>
    </location>
</feature>
<keyword evidence="7" id="KW-0653">Protein transport</keyword>
<feature type="transmembrane region" description="Helical" evidence="17">
    <location>
        <begin position="1343"/>
        <end position="1362"/>
    </location>
</feature>
<evidence type="ECO:0000256" key="7">
    <source>
        <dbReference type="ARBA" id="ARBA00022927"/>
    </source>
</evidence>
<protein>
    <recommendedName>
        <fullName evidence="3">Vacuolar protein sorting/targeting protein 10</fullName>
    </recommendedName>
    <alternativeName>
        <fullName evidence="14">Carboxypeptidase Y receptor</fullName>
    </alternativeName>
    <alternativeName>
        <fullName evidence="13 15">Sortilin VPS10</fullName>
    </alternativeName>
</protein>
<feature type="compositionally biased region" description="Basic and acidic residues" evidence="16">
    <location>
        <begin position="642"/>
        <end position="659"/>
    </location>
</feature>
<keyword evidence="5 17" id="KW-0812">Transmembrane</keyword>
<evidence type="ECO:0000256" key="9">
    <source>
        <dbReference type="ARBA" id="ARBA00023136"/>
    </source>
</evidence>
<dbReference type="EMBL" id="JBBPHU010000003">
    <property type="protein sequence ID" value="KAK7520138.1"/>
    <property type="molecule type" value="Genomic_DNA"/>
</dbReference>
<evidence type="ECO:0000256" key="10">
    <source>
        <dbReference type="ARBA" id="ARBA00023170"/>
    </source>
</evidence>
<evidence type="ECO:0000256" key="3">
    <source>
        <dbReference type="ARBA" id="ARBA00015369"/>
    </source>
</evidence>
<dbReference type="InterPro" id="IPR006581">
    <property type="entry name" value="VPS10"/>
</dbReference>
<evidence type="ECO:0000256" key="5">
    <source>
        <dbReference type="ARBA" id="ARBA00022692"/>
    </source>
</evidence>
<reference evidence="20 21" key="1">
    <citation type="submission" date="2024-04" db="EMBL/GenBank/DDBJ databases">
        <title>Phyllosticta paracitricarpa is synonymous to the EU quarantine fungus P. citricarpa based on phylogenomic analyses.</title>
        <authorList>
            <consortium name="Lawrence Berkeley National Laboratory"/>
            <person name="Van Ingen-Buijs V.A."/>
            <person name="Van Westerhoven A.C."/>
            <person name="Haridas S."/>
            <person name="Skiadas P."/>
            <person name="Martin F."/>
            <person name="Groenewald J.Z."/>
            <person name="Crous P.W."/>
            <person name="Seidl M.F."/>
        </authorList>
    </citation>
    <scope>NUCLEOTIDE SEQUENCE [LARGE SCALE GENOMIC DNA]</scope>
    <source>
        <strain evidence="20 21">CBS 123371</strain>
    </source>
</reference>
<evidence type="ECO:0000256" key="14">
    <source>
        <dbReference type="ARBA" id="ARBA00031354"/>
    </source>
</evidence>
<evidence type="ECO:0000259" key="19">
    <source>
        <dbReference type="SMART" id="SM00602"/>
    </source>
</evidence>
<organism evidence="20 21">
    <name type="scientific">Phyllosticta citriasiana</name>
    <dbReference type="NCBI Taxonomy" id="595635"/>
    <lineage>
        <taxon>Eukaryota</taxon>
        <taxon>Fungi</taxon>
        <taxon>Dikarya</taxon>
        <taxon>Ascomycota</taxon>
        <taxon>Pezizomycotina</taxon>
        <taxon>Dothideomycetes</taxon>
        <taxon>Dothideomycetes incertae sedis</taxon>
        <taxon>Botryosphaeriales</taxon>
        <taxon>Phyllostictaceae</taxon>
        <taxon>Phyllosticta</taxon>
    </lineage>
</organism>
<keyword evidence="6" id="KW-0677">Repeat</keyword>
<evidence type="ECO:0000256" key="11">
    <source>
        <dbReference type="ARBA" id="ARBA00023180"/>
    </source>
</evidence>
<dbReference type="PANTHER" id="PTHR12106">
    <property type="entry name" value="SORTILIN RELATED"/>
    <property type="match status" value="1"/>
</dbReference>
<evidence type="ECO:0000256" key="18">
    <source>
        <dbReference type="SAM" id="SignalP"/>
    </source>
</evidence>
<dbReference type="Pfam" id="PF15902">
    <property type="entry name" value="Sortilin-Vps10"/>
    <property type="match status" value="2"/>
</dbReference>
<feature type="chain" id="PRO_5047048811" description="Vacuolar protein sorting/targeting protein 10" evidence="18">
    <location>
        <begin position="20"/>
        <end position="1471"/>
    </location>
</feature>
<dbReference type="InterPro" id="IPR050310">
    <property type="entry name" value="VPS10-sortilin"/>
</dbReference>
<evidence type="ECO:0000256" key="17">
    <source>
        <dbReference type="SAM" id="Phobius"/>
    </source>
</evidence>
<evidence type="ECO:0000256" key="4">
    <source>
        <dbReference type="ARBA" id="ARBA00022448"/>
    </source>
</evidence>
<keyword evidence="17" id="KW-1133">Transmembrane helix</keyword>
<comment type="function">
    <text evidence="12">Functions as a sorting receptor in the Golgi compartment required for the intracellular sorting and delivery of soluble vacuolar proteins, like carboxypeptidase Y (CPY) and proteinase A. Executes multiple rounds of sorting by cycling between the late Golgi and a prevacuolar endosome-like compartment.</text>
</comment>
<dbReference type="SMART" id="SM00602">
    <property type="entry name" value="VPS10"/>
    <property type="match status" value="2"/>
</dbReference>
<dbReference type="Gene3D" id="2.10.70.80">
    <property type="match status" value="2"/>
</dbReference>
<evidence type="ECO:0000256" key="15">
    <source>
        <dbReference type="ARBA" id="ARBA00031902"/>
    </source>
</evidence>
<keyword evidence="11" id="KW-0325">Glycoprotein</keyword>
<evidence type="ECO:0000256" key="2">
    <source>
        <dbReference type="ARBA" id="ARBA00004488"/>
    </source>
</evidence>
<feature type="region of interest" description="Disordered" evidence="16">
    <location>
        <begin position="641"/>
        <end position="662"/>
    </location>
</feature>
<dbReference type="Gene3D" id="3.30.60.270">
    <property type="match status" value="2"/>
</dbReference>
<dbReference type="PANTHER" id="PTHR12106:SF27">
    <property type="entry name" value="SORTILIN-RELATED RECEPTOR"/>
    <property type="match status" value="1"/>
</dbReference>
<sequence length="1471" mass="165134">MIIHKAVWLPLLLAIGSFAKSDGPTVRKKTFDGQPRGLFFFDDTETAIVTEADSGRVWRTTDSGQEWERLHSLKEDQVYQVLHHPYNNKVAVALGRKRLHWYTKDYGETWRKFETPEADPSPYSPIGWHADDPERVLFNGADRCDLWMNCVGKTWYTTNGFEHFKPLVDGRKTCMWARTTNSFYSGSETTDNNRILCVTEGKFSKQRKDYRLIMTDDFGETIVEPPMSDGRTVASMAHLASAKAYIVSAAKSEGTDEMALYVTHDSNSWHRAEFGAHKLEEDAYTILESTNYSVQVDVMSSKWANMGNLFTSNSNGTYFSQNIGHTNRDELGYVDFEKVTNIQGIIIVNTVKNWEKLEHNPLFEKKQVISQISFDDGRTFQKLKTEDGKTLHLHSYTEQRNSGKVFSSPAPGLVMGVGNTGDHLNAYDDGDLWVSDDAGITWRHALDSPHKYEFGDKGSLLVAVYDKGETNKVRYSLNHGKDWATVELDSKIVAHELTTIPDSTSLKFVLIAREGPTWLIYSLDFDGLHERQCKDDDFELWHAREVDGKPGCVMGRTQSYRRRKPDADCFIKDEFVDPEPKWEYCKCTDADYECEFNFVREGDKCIPAGPVQVPNGQCLNGEETFKGTSGWRLIPGNQCEKGANDKDEPVERPCAESKKPAPSGEVEATLTRFKQAGAYREYYYLERTSAANAESDETVVILDDVRTAHISHDHGKTWEPAVDGEVVTIYPHQYFNDIVYFLTPDKTVYYSDNRGLGNSIHKFEAPAPPTRERLPTMGFHPHAKSWILWTGSKDCDMRSGDCHSVAYVSTKGGLEGSWEPMLPFVQKCQFAWREERVDSEKLVFCEQYAGEDTTNPLQLLGSTDWFQTKTVHYEDVANFATMAEFIIVAKKTENRTSLKVDASIDGKTFAEAEFPPKFNLDHRQAYTVLDSSTHSVFLHVTINNEREQEYGTILKSNSNGTDYVLSVAQVNRNEEGYVDFEKMQGLEGVALINIVANSQEVDKGAAKKLKSLITHNDGADWTLLSPPEKDFDGKKYDCPSSSLEKCSLHIHGYTERKDPRDTFSSPSAVGLMMGVGNVGEYLGRYRDGNTFVTRDGGNTWHEAMKGTYMWEFGDQGSIIVIVKEGEPVTAIFYSVDEGSTWEEYEFSPGKAVIINSISTVPSDTSKNFLLWGKADGNLITVNLDFSGLYDRACELDEKNPTAGDYDLWEPKHPMQEDNCLFGHVAQYHRKKIGAKCWNEHDIQKLHNIAKNCTCTRQDFECDYNYERQSDGSCKLVEGLEPADPMEVCSDPNVIEYKKITGYRRIPITTCSGGVELDLSAGTAPCPNKEEEYRKKHGPSATGVFFAVVIPIAAAAGIGYYAWRNWDGKFGRIRLGDSTHTTSFDSDSRWIAWPVAAVSAAVAVAAAVPLLAASLWRSAQGWFGRARGGYAGLGGGYGGRTFTSRSSFARGDYAVVDPDEGELLGEESDEEV</sequence>
<dbReference type="InterPro" id="IPR015943">
    <property type="entry name" value="WD40/YVTN_repeat-like_dom_sf"/>
</dbReference>
<evidence type="ECO:0000313" key="21">
    <source>
        <dbReference type="Proteomes" id="UP001363622"/>
    </source>
</evidence>
<dbReference type="Pfam" id="PF15901">
    <property type="entry name" value="Sortilin_C"/>
    <property type="match status" value="2"/>
</dbReference>
<feature type="domain" description="VPS10" evidence="19">
    <location>
        <begin position="697"/>
        <end position="1330"/>
    </location>
</feature>
<keyword evidence="10" id="KW-0675">Receptor</keyword>
<dbReference type="Gene3D" id="2.130.10.10">
    <property type="entry name" value="YVTN repeat-like/Quinoprotein amine dehydrogenase"/>
    <property type="match status" value="1"/>
</dbReference>
<proteinExistence type="predicted"/>
<keyword evidence="8" id="KW-0333">Golgi apparatus</keyword>
<comment type="caution">
    <text evidence="20">The sequence shown here is derived from an EMBL/GenBank/DDBJ whole genome shotgun (WGS) entry which is preliminary data.</text>
</comment>
<dbReference type="InterPro" id="IPR031778">
    <property type="entry name" value="Sortilin_N"/>
</dbReference>
<evidence type="ECO:0000313" key="20">
    <source>
        <dbReference type="EMBL" id="KAK7520138.1"/>
    </source>
</evidence>
<dbReference type="Proteomes" id="UP001363622">
    <property type="component" value="Unassembled WGS sequence"/>
</dbReference>
<feature type="domain" description="VPS10" evidence="19">
    <location>
        <begin position="46"/>
        <end position="659"/>
    </location>
</feature>
<name>A0ABR1KRH2_9PEZI</name>
<evidence type="ECO:0000256" key="8">
    <source>
        <dbReference type="ARBA" id="ARBA00023034"/>
    </source>
</evidence>
<keyword evidence="4" id="KW-0813">Transport</keyword>
<dbReference type="SUPFAM" id="SSF110296">
    <property type="entry name" value="Oligoxyloglucan reducing end-specific cellobiohydrolase"/>
    <property type="match status" value="2"/>
</dbReference>
<evidence type="ECO:0000256" key="6">
    <source>
        <dbReference type="ARBA" id="ARBA00022737"/>
    </source>
</evidence>
<evidence type="ECO:0000256" key="1">
    <source>
        <dbReference type="ARBA" id="ARBA00004166"/>
    </source>
</evidence>
<keyword evidence="18" id="KW-0732">Signal</keyword>
<dbReference type="InterPro" id="IPR031777">
    <property type="entry name" value="Sortilin_C"/>
</dbReference>
<accession>A0ABR1KRH2</accession>
<feature type="transmembrane region" description="Helical" evidence="17">
    <location>
        <begin position="1389"/>
        <end position="1415"/>
    </location>
</feature>
<dbReference type="CDD" id="cd15482">
    <property type="entry name" value="Sialidase_non-viral"/>
    <property type="match status" value="2"/>
</dbReference>
<keyword evidence="9 17" id="KW-0472">Membrane</keyword>
<keyword evidence="21" id="KW-1185">Reference proteome</keyword>
<evidence type="ECO:0000256" key="12">
    <source>
        <dbReference type="ARBA" id="ARBA00025569"/>
    </source>
</evidence>
<evidence type="ECO:0000256" key="13">
    <source>
        <dbReference type="ARBA" id="ARBA00031250"/>
    </source>
</evidence>
<gene>
    <name evidence="20" type="ORF">IWZ03DRAFT_130544</name>
</gene>
<comment type="subcellular location">
    <subcellularLocation>
        <location evidence="1">Golgi apparatus</location>
        <location evidence="1">trans-Golgi network membrane</location>
        <topology evidence="1">Multi-pass membrane protein</topology>
    </subcellularLocation>
    <subcellularLocation>
        <location evidence="2">Prevacuolar compartment membrane</location>
        <topology evidence="2">Multi-pass membrane protein</topology>
    </subcellularLocation>
</comment>
<evidence type="ECO:0000256" key="16">
    <source>
        <dbReference type="SAM" id="MobiDB-lite"/>
    </source>
</evidence>